<feature type="non-terminal residue" evidence="1">
    <location>
        <position position="81"/>
    </location>
</feature>
<protein>
    <submittedName>
        <fullName evidence="1">Uncharacterized protein</fullName>
    </submittedName>
</protein>
<proteinExistence type="predicted"/>
<evidence type="ECO:0000313" key="1">
    <source>
        <dbReference type="EMBL" id="GFH22572.1"/>
    </source>
</evidence>
<reference evidence="1 2" key="1">
    <citation type="submission" date="2020-02" db="EMBL/GenBank/DDBJ databases">
        <title>Draft genome sequence of Haematococcus lacustris strain NIES-144.</title>
        <authorList>
            <person name="Morimoto D."/>
            <person name="Nakagawa S."/>
            <person name="Yoshida T."/>
            <person name="Sawayama S."/>
        </authorList>
    </citation>
    <scope>NUCLEOTIDE SEQUENCE [LARGE SCALE GENOMIC DNA]</scope>
    <source>
        <strain evidence="1 2">NIES-144</strain>
    </source>
</reference>
<name>A0A6A0A118_HAELA</name>
<keyword evidence="2" id="KW-1185">Reference proteome</keyword>
<organism evidence="1 2">
    <name type="scientific">Haematococcus lacustris</name>
    <name type="common">Green alga</name>
    <name type="synonym">Haematococcus pluvialis</name>
    <dbReference type="NCBI Taxonomy" id="44745"/>
    <lineage>
        <taxon>Eukaryota</taxon>
        <taxon>Viridiplantae</taxon>
        <taxon>Chlorophyta</taxon>
        <taxon>core chlorophytes</taxon>
        <taxon>Chlorophyceae</taxon>
        <taxon>CS clade</taxon>
        <taxon>Chlamydomonadales</taxon>
        <taxon>Haematococcaceae</taxon>
        <taxon>Haematococcus</taxon>
    </lineage>
</organism>
<feature type="non-terminal residue" evidence="1">
    <location>
        <position position="1"/>
    </location>
</feature>
<dbReference type="EMBL" id="BLLF01002070">
    <property type="protein sequence ID" value="GFH22572.1"/>
    <property type="molecule type" value="Genomic_DNA"/>
</dbReference>
<accession>A0A6A0A118</accession>
<sequence length="81" mass="9218">MSSLAGQAIEGLPLYRCYSLKELWKLARSAKYSGWVGLEVGKVHVPPGQRYTLYARLWNISDKSKSGMVFDVVELKRVKKE</sequence>
<dbReference type="AlphaFoldDB" id="A0A6A0A118"/>
<evidence type="ECO:0000313" key="2">
    <source>
        <dbReference type="Proteomes" id="UP000485058"/>
    </source>
</evidence>
<comment type="caution">
    <text evidence="1">The sequence shown here is derived from an EMBL/GenBank/DDBJ whole genome shotgun (WGS) entry which is preliminary data.</text>
</comment>
<dbReference type="Proteomes" id="UP000485058">
    <property type="component" value="Unassembled WGS sequence"/>
</dbReference>
<gene>
    <name evidence="1" type="ORF">HaLaN_20054</name>
</gene>